<evidence type="ECO:0000313" key="5">
    <source>
        <dbReference type="Proteomes" id="UP000321947"/>
    </source>
</evidence>
<dbReference type="EMBL" id="SSTE01005892">
    <property type="protein sequence ID" value="KAA0059871.1"/>
    <property type="molecule type" value="Genomic_DNA"/>
</dbReference>
<evidence type="ECO:0000256" key="1">
    <source>
        <dbReference type="SAM" id="MobiDB-lite"/>
    </source>
</evidence>
<proteinExistence type="predicted"/>
<organism evidence="3 5">
    <name type="scientific">Cucumis melo var. makuwa</name>
    <name type="common">Oriental melon</name>
    <dbReference type="NCBI Taxonomy" id="1194695"/>
    <lineage>
        <taxon>Eukaryota</taxon>
        <taxon>Viridiplantae</taxon>
        <taxon>Streptophyta</taxon>
        <taxon>Embryophyta</taxon>
        <taxon>Tracheophyta</taxon>
        <taxon>Spermatophyta</taxon>
        <taxon>Magnoliopsida</taxon>
        <taxon>eudicotyledons</taxon>
        <taxon>Gunneridae</taxon>
        <taxon>Pentapetalae</taxon>
        <taxon>rosids</taxon>
        <taxon>fabids</taxon>
        <taxon>Cucurbitales</taxon>
        <taxon>Cucurbitaceae</taxon>
        <taxon>Benincaseae</taxon>
        <taxon>Cucumis</taxon>
    </lineage>
</organism>
<dbReference type="OrthoDB" id="1190543at2759"/>
<name>A0A5D3DMF8_CUCMM</name>
<evidence type="ECO:0000313" key="3">
    <source>
        <dbReference type="EMBL" id="TYK24823.1"/>
    </source>
</evidence>
<gene>
    <name evidence="3" type="ORF">E5676_scaffold184G00750</name>
    <name evidence="2" type="ORF">E6C27_scaffold108G001580</name>
</gene>
<comment type="caution">
    <text evidence="3">The sequence shown here is derived from an EMBL/GenBank/DDBJ whole genome shotgun (WGS) entry which is preliminary data.</text>
</comment>
<evidence type="ECO:0000313" key="2">
    <source>
        <dbReference type="EMBL" id="KAA0059871.1"/>
    </source>
</evidence>
<dbReference type="Proteomes" id="UP000321947">
    <property type="component" value="Unassembled WGS sequence"/>
</dbReference>
<sequence length="152" mass="16644">MVGIISPGLNPLTWTLRGTTSLDGGIDHVYDFLAGLNSKFDVLRGHILRQRPIPSLMEVCSKVRLEEDRVNVMKIMTVSATDSVAFNATLDHPSPPNLGRALMSESMSSLQSQPQESSELQSDSNVSSHGVVVQLGTILKSPQPKWQETMRT</sequence>
<feature type="compositionally biased region" description="Low complexity" evidence="1">
    <location>
        <begin position="102"/>
        <end position="124"/>
    </location>
</feature>
<protein>
    <submittedName>
        <fullName evidence="3">Uncharacterized protein</fullName>
    </submittedName>
</protein>
<dbReference type="EMBL" id="SSTD01003836">
    <property type="protein sequence ID" value="TYK24823.1"/>
    <property type="molecule type" value="Genomic_DNA"/>
</dbReference>
<evidence type="ECO:0000313" key="4">
    <source>
        <dbReference type="Proteomes" id="UP000321393"/>
    </source>
</evidence>
<accession>A0A5D3DMF8</accession>
<reference evidence="4 5" key="1">
    <citation type="submission" date="2019-08" db="EMBL/GenBank/DDBJ databases">
        <title>Draft genome sequences of two oriental melons (Cucumis melo L. var makuwa).</title>
        <authorList>
            <person name="Kwon S.-Y."/>
        </authorList>
    </citation>
    <scope>NUCLEOTIDE SEQUENCE [LARGE SCALE GENOMIC DNA]</scope>
    <source>
        <strain evidence="5">cv. Chang Bougi</strain>
        <strain evidence="4">cv. SW 3</strain>
        <tissue evidence="3">Leaf</tissue>
    </source>
</reference>
<feature type="region of interest" description="Disordered" evidence="1">
    <location>
        <begin position="95"/>
        <end position="127"/>
    </location>
</feature>
<dbReference type="Proteomes" id="UP000321393">
    <property type="component" value="Unassembled WGS sequence"/>
</dbReference>
<dbReference type="AlphaFoldDB" id="A0A5D3DMF8"/>